<gene>
    <name evidence="1" type="ORF">Raf01_35090</name>
</gene>
<dbReference type="InterPro" id="IPR011009">
    <property type="entry name" value="Kinase-like_dom_sf"/>
</dbReference>
<sequence>MIAVPERFAEWRIRADGESGRQWVRSLPMIVDRLLDRWGLTIDGTEPLYGALSLVVLVRRGEQRLALKVTWPEASTRDEAIALRAWHGRGMVGLLDAEPDAGALLLERLDHTRSLHALPLWDAAEVAGSLIRTLAVPAPAGLRTLHEVAAGIRESLPRRQRALGDPVPAGWAEAACRYAQELAGAGQHVLIHADLHYGNVLAATRVPWLAVDARALHGAPEYSVPELMWNRADELSTDADVRRLLRVVAEAGSLDVEVAYGWVVARCVDYWLWSLEHGLTIEPVRCERVLSALAPVRGPVAGDVTDRSRPGLSSPR</sequence>
<evidence type="ECO:0000313" key="2">
    <source>
        <dbReference type="Proteomes" id="UP000642748"/>
    </source>
</evidence>
<name>A0A8J3QSS3_9ACTN</name>
<dbReference type="Pfam" id="PF04655">
    <property type="entry name" value="APH_6_hur"/>
    <property type="match status" value="1"/>
</dbReference>
<dbReference type="RefSeq" id="WP_203918975.1">
    <property type="nucleotide sequence ID" value="NZ_BONZ01000033.1"/>
</dbReference>
<comment type="caution">
    <text evidence="1">The sequence shown here is derived from an EMBL/GenBank/DDBJ whole genome shotgun (WGS) entry which is preliminary data.</text>
</comment>
<dbReference type="Proteomes" id="UP000642748">
    <property type="component" value="Unassembled WGS sequence"/>
</dbReference>
<protein>
    <submittedName>
        <fullName evidence="1">Aminoglycoside O-phosphotransferase</fullName>
    </submittedName>
</protein>
<organism evidence="1 2">
    <name type="scientific">Rugosimonospora africana</name>
    <dbReference type="NCBI Taxonomy" id="556532"/>
    <lineage>
        <taxon>Bacteria</taxon>
        <taxon>Bacillati</taxon>
        <taxon>Actinomycetota</taxon>
        <taxon>Actinomycetes</taxon>
        <taxon>Micromonosporales</taxon>
        <taxon>Micromonosporaceae</taxon>
        <taxon>Rugosimonospora</taxon>
    </lineage>
</organism>
<dbReference type="GO" id="GO:0016773">
    <property type="term" value="F:phosphotransferase activity, alcohol group as acceptor"/>
    <property type="evidence" value="ECO:0007669"/>
    <property type="project" value="InterPro"/>
</dbReference>
<dbReference type="GO" id="GO:0019748">
    <property type="term" value="P:secondary metabolic process"/>
    <property type="evidence" value="ECO:0007669"/>
    <property type="project" value="InterPro"/>
</dbReference>
<proteinExistence type="predicted"/>
<dbReference type="AlphaFoldDB" id="A0A8J3QSS3"/>
<accession>A0A8J3QSS3</accession>
<keyword evidence="2" id="KW-1185">Reference proteome</keyword>
<evidence type="ECO:0000313" key="1">
    <source>
        <dbReference type="EMBL" id="GIH15337.1"/>
    </source>
</evidence>
<dbReference type="InterPro" id="IPR006748">
    <property type="entry name" value="NH2Glyco/OHUrea_AB-resist_kin"/>
</dbReference>
<reference evidence="1" key="1">
    <citation type="submission" date="2021-01" db="EMBL/GenBank/DDBJ databases">
        <title>Whole genome shotgun sequence of Rugosimonospora africana NBRC 104875.</title>
        <authorList>
            <person name="Komaki H."/>
            <person name="Tamura T."/>
        </authorList>
    </citation>
    <scope>NUCLEOTIDE SEQUENCE</scope>
    <source>
        <strain evidence="1">NBRC 104875</strain>
    </source>
</reference>
<dbReference type="EMBL" id="BONZ01000033">
    <property type="protein sequence ID" value="GIH15337.1"/>
    <property type="molecule type" value="Genomic_DNA"/>
</dbReference>
<dbReference type="SUPFAM" id="SSF56112">
    <property type="entry name" value="Protein kinase-like (PK-like)"/>
    <property type="match status" value="1"/>
</dbReference>